<dbReference type="Proteomes" id="UP001283341">
    <property type="component" value="Unassembled WGS sequence"/>
</dbReference>
<protein>
    <recommendedName>
        <fullName evidence="2">DUF8021 domain-containing protein</fullName>
    </recommendedName>
</protein>
<organism evidence="3 4">
    <name type="scientific">Apodospora peruviana</name>
    <dbReference type="NCBI Taxonomy" id="516989"/>
    <lineage>
        <taxon>Eukaryota</taxon>
        <taxon>Fungi</taxon>
        <taxon>Dikarya</taxon>
        <taxon>Ascomycota</taxon>
        <taxon>Pezizomycotina</taxon>
        <taxon>Sordariomycetes</taxon>
        <taxon>Sordariomycetidae</taxon>
        <taxon>Sordariales</taxon>
        <taxon>Lasiosphaeriaceae</taxon>
        <taxon>Apodospora</taxon>
    </lineage>
</organism>
<keyword evidence="1" id="KW-0732">Signal</keyword>
<gene>
    <name evidence="3" type="ORF">B0H66DRAFT_565967</name>
</gene>
<feature type="domain" description="DUF8021" evidence="2">
    <location>
        <begin position="166"/>
        <end position="274"/>
    </location>
</feature>
<reference evidence="3" key="2">
    <citation type="submission" date="2023-06" db="EMBL/GenBank/DDBJ databases">
        <authorList>
            <consortium name="Lawrence Berkeley National Laboratory"/>
            <person name="Haridas S."/>
            <person name="Hensen N."/>
            <person name="Bonometti L."/>
            <person name="Westerberg I."/>
            <person name="Brannstrom I.O."/>
            <person name="Guillou S."/>
            <person name="Cros-Aarteil S."/>
            <person name="Calhoun S."/>
            <person name="Kuo A."/>
            <person name="Mondo S."/>
            <person name="Pangilinan J."/>
            <person name="Riley R."/>
            <person name="Labutti K."/>
            <person name="Andreopoulos B."/>
            <person name="Lipzen A."/>
            <person name="Chen C."/>
            <person name="Yanf M."/>
            <person name="Daum C."/>
            <person name="Ng V."/>
            <person name="Clum A."/>
            <person name="Steindorff A."/>
            <person name="Ohm R."/>
            <person name="Martin F."/>
            <person name="Silar P."/>
            <person name="Natvig D."/>
            <person name="Lalanne C."/>
            <person name="Gautier V."/>
            <person name="Ament-Velasquez S.L."/>
            <person name="Kruys A."/>
            <person name="Hutchinson M.I."/>
            <person name="Powell A.J."/>
            <person name="Barry K."/>
            <person name="Miller A.N."/>
            <person name="Grigoriev I.V."/>
            <person name="Debuchy R."/>
            <person name="Gladieux P."/>
            <person name="Thoren M.H."/>
            <person name="Johannesson H."/>
        </authorList>
    </citation>
    <scope>NUCLEOTIDE SEQUENCE</scope>
    <source>
        <strain evidence="3">CBS 118394</strain>
    </source>
</reference>
<evidence type="ECO:0000256" key="1">
    <source>
        <dbReference type="SAM" id="SignalP"/>
    </source>
</evidence>
<accession>A0AAE0LZG6</accession>
<name>A0AAE0LZG6_9PEZI</name>
<reference evidence="3" key="1">
    <citation type="journal article" date="2023" name="Mol. Phylogenet. Evol.">
        <title>Genome-scale phylogeny and comparative genomics of the fungal order Sordariales.</title>
        <authorList>
            <person name="Hensen N."/>
            <person name="Bonometti L."/>
            <person name="Westerberg I."/>
            <person name="Brannstrom I.O."/>
            <person name="Guillou S."/>
            <person name="Cros-Aarteil S."/>
            <person name="Calhoun S."/>
            <person name="Haridas S."/>
            <person name="Kuo A."/>
            <person name="Mondo S."/>
            <person name="Pangilinan J."/>
            <person name="Riley R."/>
            <person name="LaButti K."/>
            <person name="Andreopoulos B."/>
            <person name="Lipzen A."/>
            <person name="Chen C."/>
            <person name="Yan M."/>
            <person name="Daum C."/>
            <person name="Ng V."/>
            <person name="Clum A."/>
            <person name="Steindorff A."/>
            <person name="Ohm R.A."/>
            <person name="Martin F."/>
            <person name="Silar P."/>
            <person name="Natvig D.O."/>
            <person name="Lalanne C."/>
            <person name="Gautier V."/>
            <person name="Ament-Velasquez S.L."/>
            <person name="Kruys A."/>
            <person name="Hutchinson M.I."/>
            <person name="Powell A.J."/>
            <person name="Barry K."/>
            <person name="Miller A.N."/>
            <person name="Grigoriev I.V."/>
            <person name="Debuchy R."/>
            <person name="Gladieux P."/>
            <person name="Hiltunen Thoren M."/>
            <person name="Johannesson H."/>
        </authorList>
    </citation>
    <scope>NUCLEOTIDE SEQUENCE</scope>
    <source>
        <strain evidence="3">CBS 118394</strain>
    </source>
</reference>
<feature type="chain" id="PRO_5042216445" description="DUF8021 domain-containing protein" evidence="1">
    <location>
        <begin position="23"/>
        <end position="279"/>
    </location>
</feature>
<dbReference type="AlphaFoldDB" id="A0AAE0LZG6"/>
<sequence length="279" mass="29890">MVRPNILTLTSLLLGLLPSTTAQAQACQWGSLRQMTDTFIESLTYGELDPSLELSSISYRENDKPFAIGSPSSILSKGPLQVDFTHTIIDQPSCASFTKLVVTDPKTGPYVIATQLFYNATSDAELTTNVVDVVVTTKGDYQFDASQTLEHVMSEDWAALDRDQLDDREVLQGVADAYLDLWSGGSLSAVPFGRPCSKLEGSRYTADSCTAGLNLPSGDGGMMAGRTPNTNRRYVIDQSVGAVSVFCSFGSLGGAPDSHEFRVLGGKLVYVHQIVAAAA</sequence>
<dbReference type="EMBL" id="JAUEDM010000007">
    <property type="protein sequence ID" value="KAK3313383.1"/>
    <property type="molecule type" value="Genomic_DNA"/>
</dbReference>
<proteinExistence type="predicted"/>
<evidence type="ECO:0000313" key="4">
    <source>
        <dbReference type="Proteomes" id="UP001283341"/>
    </source>
</evidence>
<feature type="signal peptide" evidence="1">
    <location>
        <begin position="1"/>
        <end position="22"/>
    </location>
</feature>
<dbReference type="InterPro" id="IPR058334">
    <property type="entry name" value="DUF8021"/>
</dbReference>
<evidence type="ECO:0000259" key="2">
    <source>
        <dbReference type="Pfam" id="PF26061"/>
    </source>
</evidence>
<dbReference type="Pfam" id="PF26061">
    <property type="entry name" value="DUF8021"/>
    <property type="match status" value="1"/>
</dbReference>
<comment type="caution">
    <text evidence="3">The sequence shown here is derived from an EMBL/GenBank/DDBJ whole genome shotgun (WGS) entry which is preliminary data.</text>
</comment>
<evidence type="ECO:0000313" key="3">
    <source>
        <dbReference type="EMBL" id="KAK3313383.1"/>
    </source>
</evidence>
<keyword evidence="4" id="KW-1185">Reference proteome</keyword>